<evidence type="ECO:0000313" key="1">
    <source>
        <dbReference type="EMBL" id="KAG8657165.1"/>
    </source>
</evidence>
<accession>A0ACB7HY83</accession>
<comment type="caution">
    <text evidence="1">The sequence shown here is derived from an EMBL/GenBank/DDBJ whole genome shotgun (WGS) entry which is preliminary data.</text>
</comment>
<name>A0ACB7HY83_MANES</name>
<proteinExistence type="predicted"/>
<organism evidence="1 2">
    <name type="scientific">Manihot esculenta</name>
    <name type="common">Cassava</name>
    <name type="synonym">Jatropha manihot</name>
    <dbReference type="NCBI Taxonomy" id="3983"/>
    <lineage>
        <taxon>Eukaryota</taxon>
        <taxon>Viridiplantae</taxon>
        <taxon>Streptophyta</taxon>
        <taxon>Embryophyta</taxon>
        <taxon>Tracheophyta</taxon>
        <taxon>Spermatophyta</taxon>
        <taxon>Magnoliopsida</taxon>
        <taxon>eudicotyledons</taxon>
        <taxon>Gunneridae</taxon>
        <taxon>Pentapetalae</taxon>
        <taxon>rosids</taxon>
        <taxon>fabids</taxon>
        <taxon>Malpighiales</taxon>
        <taxon>Euphorbiaceae</taxon>
        <taxon>Crotonoideae</taxon>
        <taxon>Manihoteae</taxon>
        <taxon>Manihot</taxon>
    </lineage>
</organism>
<sequence length="567" mass="61157">MDFMKVFDQTVREIKREVNLKVLKVPEIEQKVLDATDDAPWGPHGTALAEIAQATKKFTECRMVMNVLWTRLGETGKEWRLVYKALSVIEYLVAHGSERAVDDIIEHTFQISSLTSFEYTEPSGKDAGLNVRKKAENIVALLNDKEKIQETRNKAAANREKYVGLSSTGITYKSGSASFGGSSFQSSSRYGGFSGTRDSDGFRDSYRDRDRYGEEKTEKDTYRKSRQGDVNDDQGNTWKKGSPRTGSRDQNNASANASKSSSKLNDPHKNNSVPSQHTSAPSSNYEGDLDDDFDPRGSSSSKPAAATSNQVDLFGESLIGDLMDAPSVPAETLATNGNSSEVDLFADATFVSAPPQVEKGASSQSQTQVDLFASESVTSAPVDFFSSADPVMQPETKTEKSDSTKNNIVDPFAAVPLNSFDGSDLFGAFSSSSNSASTEPAKDPINDGSLNDLNMNASDAKPTQKKETFQVKSGIWADSLSRGLIDLNISAPKKVSLVDVGVVGDLGDGQNEKDKGPPPTSFYMGRAMGTGSGLGRSGFASSESQALDADFFSSLGSQQYQFGSFKK</sequence>
<evidence type="ECO:0000313" key="2">
    <source>
        <dbReference type="Proteomes" id="UP000091857"/>
    </source>
</evidence>
<dbReference type="Proteomes" id="UP000091857">
    <property type="component" value="Chromosome 3"/>
</dbReference>
<dbReference type="EMBL" id="CM004389">
    <property type="protein sequence ID" value="KAG8657165.1"/>
    <property type="molecule type" value="Genomic_DNA"/>
</dbReference>
<gene>
    <name evidence="1" type="ORF">MANES_03G045900v8</name>
</gene>
<reference evidence="2" key="1">
    <citation type="journal article" date="2016" name="Nat. Biotechnol.">
        <title>Sequencing wild and cultivated cassava and related species reveals extensive interspecific hybridization and genetic diversity.</title>
        <authorList>
            <person name="Bredeson J.V."/>
            <person name="Lyons J.B."/>
            <person name="Prochnik S.E."/>
            <person name="Wu G.A."/>
            <person name="Ha C.M."/>
            <person name="Edsinger-Gonzales E."/>
            <person name="Grimwood J."/>
            <person name="Schmutz J."/>
            <person name="Rabbi I.Y."/>
            <person name="Egesi C."/>
            <person name="Nauluvula P."/>
            <person name="Lebot V."/>
            <person name="Ndunguru J."/>
            <person name="Mkamilo G."/>
            <person name="Bart R.S."/>
            <person name="Setter T.L."/>
            <person name="Gleadow R.M."/>
            <person name="Kulakow P."/>
            <person name="Ferguson M.E."/>
            <person name="Rounsley S."/>
            <person name="Rokhsar D.S."/>
        </authorList>
    </citation>
    <scope>NUCLEOTIDE SEQUENCE [LARGE SCALE GENOMIC DNA]</scope>
    <source>
        <strain evidence="2">cv. AM560-2</strain>
    </source>
</reference>
<keyword evidence="2" id="KW-1185">Reference proteome</keyword>
<protein>
    <submittedName>
        <fullName evidence="1">Uncharacterized protein</fullName>
    </submittedName>
</protein>